<organism evidence="6 7">
    <name type="scientific">Runella aurantiaca</name>
    <dbReference type="NCBI Taxonomy" id="2282308"/>
    <lineage>
        <taxon>Bacteria</taxon>
        <taxon>Pseudomonadati</taxon>
        <taxon>Bacteroidota</taxon>
        <taxon>Cytophagia</taxon>
        <taxon>Cytophagales</taxon>
        <taxon>Spirosomataceae</taxon>
        <taxon>Runella</taxon>
    </lineage>
</organism>
<dbReference type="PROSITE" id="PS50025">
    <property type="entry name" value="LAM_G_DOMAIN"/>
    <property type="match status" value="1"/>
</dbReference>
<evidence type="ECO:0000313" key="6">
    <source>
        <dbReference type="EMBL" id="RDB05620.1"/>
    </source>
</evidence>
<dbReference type="GO" id="GO:0004553">
    <property type="term" value="F:hydrolase activity, hydrolyzing O-glycosyl compounds"/>
    <property type="evidence" value="ECO:0007669"/>
    <property type="project" value="UniProtKB-ARBA"/>
</dbReference>
<accession>A0A369I9R6</accession>
<sequence>MEQLTKTFAAILVISTLTTLFAFSQAPTNGLVAYYPFNDNAIDASGNNRDGGIVAGGYAGVIPTTDRFGVANRAYAFNGLGGHITVSNWNILAGNAPRTMMLWFKTSVSTTSSNFQSILSWGGWLSDAFSRIVIRKGGSGILGFDESNANQLFVRNQFQYYDNQWHLIAVTFDGSTLNLYLDGVSLQNKTTTLNTSSNSFNYPSNLIIGSDESNGFFTGSLDDVRIYNRALTANEVQQTYVVEAPTTSTAEIIKLGADRFIHTAGTDNTFVGLRAGGFGNSIGSTFVGKNTGINNIGSHNAFYGLNAGSLNTTGGKNTFLGKGTGEFNTAGSENVFNGFEAGKLNTTGSFNLYIGSSANGFGANAASLQRAAAVGYNARVSINDAIVLGDFQNNNVKVGIGVHDPQHRLDVKGVINMRAALNSPGLKINGRDFLGLDEQGEFIVSNFKMKYQSENQWADRVFKKGYILMPLAQLDEYIQEHGHLPGIPTASEAVDQGVSTQEITAKLLEKVEELTRYVIELKKENESLKKDYQEVLKRLPAGNK</sequence>
<evidence type="ECO:0000259" key="5">
    <source>
        <dbReference type="PROSITE" id="PS50025"/>
    </source>
</evidence>
<dbReference type="InterPro" id="IPR013320">
    <property type="entry name" value="ConA-like_dom_sf"/>
</dbReference>
<feature type="chain" id="PRO_5016612097" evidence="4">
    <location>
        <begin position="25"/>
        <end position="544"/>
    </location>
</feature>
<protein>
    <submittedName>
        <fullName evidence="6">LamG domain-containing protein</fullName>
    </submittedName>
</protein>
<reference evidence="6 7" key="1">
    <citation type="submission" date="2018-07" db="EMBL/GenBank/DDBJ databases">
        <title>Genome analysis of Runella aurantiaca.</title>
        <authorList>
            <person name="Yang X."/>
        </authorList>
    </citation>
    <scope>NUCLEOTIDE SEQUENCE [LARGE SCALE GENOMIC DNA]</scope>
    <source>
        <strain evidence="6 7">YX9</strain>
    </source>
</reference>
<feature type="signal peptide" evidence="4">
    <location>
        <begin position="1"/>
        <end position="24"/>
    </location>
</feature>
<keyword evidence="2" id="KW-1015">Disulfide bond</keyword>
<name>A0A369I9R6_9BACT</name>
<evidence type="ECO:0000256" key="1">
    <source>
        <dbReference type="ARBA" id="ARBA00022729"/>
    </source>
</evidence>
<dbReference type="InterPro" id="IPR001791">
    <property type="entry name" value="Laminin_G"/>
</dbReference>
<dbReference type="SMART" id="SM00560">
    <property type="entry name" value="LamGL"/>
    <property type="match status" value="1"/>
</dbReference>
<dbReference type="SUPFAM" id="SSF49899">
    <property type="entry name" value="Concanavalin A-like lectins/glucanases"/>
    <property type="match status" value="1"/>
</dbReference>
<evidence type="ECO:0000256" key="3">
    <source>
        <dbReference type="SAM" id="Coils"/>
    </source>
</evidence>
<dbReference type="Proteomes" id="UP000253141">
    <property type="component" value="Unassembled WGS sequence"/>
</dbReference>
<feature type="domain" description="Laminin G" evidence="5">
    <location>
        <begin position="73"/>
        <end position="249"/>
    </location>
</feature>
<evidence type="ECO:0000256" key="4">
    <source>
        <dbReference type="SAM" id="SignalP"/>
    </source>
</evidence>
<evidence type="ECO:0000256" key="2">
    <source>
        <dbReference type="ARBA" id="ARBA00023157"/>
    </source>
</evidence>
<dbReference type="Pfam" id="PF13385">
    <property type="entry name" value="Laminin_G_3"/>
    <property type="match status" value="1"/>
</dbReference>
<gene>
    <name evidence="6" type="ORF">DVG78_13675</name>
</gene>
<evidence type="ECO:0000313" key="7">
    <source>
        <dbReference type="Proteomes" id="UP000253141"/>
    </source>
</evidence>
<feature type="coiled-coil region" evidence="3">
    <location>
        <begin position="504"/>
        <end position="538"/>
    </location>
</feature>
<dbReference type="InterPro" id="IPR006558">
    <property type="entry name" value="LamG-like"/>
</dbReference>
<keyword evidence="7" id="KW-1185">Reference proteome</keyword>
<dbReference type="OrthoDB" id="6281169at2"/>
<dbReference type="Gene3D" id="2.60.120.200">
    <property type="match status" value="1"/>
</dbReference>
<keyword evidence="1 4" id="KW-0732">Signal</keyword>
<dbReference type="RefSeq" id="WP_114461624.1">
    <property type="nucleotide sequence ID" value="NZ_QPIW01000009.1"/>
</dbReference>
<proteinExistence type="predicted"/>
<keyword evidence="3" id="KW-0175">Coiled coil</keyword>
<dbReference type="AlphaFoldDB" id="A0A369I9R6"/>
<dbReference type="EMBL" id="QPIW01000009">
    <property type="protein sequence ID" value="RDB05620.1"/>
    <property type="molecule type" value="Genomic_DNA"/>
</dbReference>
<comment type="caution">
    <text evidence="6">The sequence shown here is derived from an EMBL/GenBank/DDBJ whole genome shotgun (WGS) entry which is preliminary data.</text>
</comment>
<dbReference type="GO" id="GO:0005975">
    <property type="term" value="P:carbohydrate metabolic process"/>
    <property type="evidence" value="ECO:0007669"/>
    <property type="project" value="UniProtKB-ARBA"/>
</dbReference>